<accession>A0A9P7MHQ9</accession>
<reference evidence="1 2" key="1">
    <citation type="journal article" date="2020" name="bioRxiv">
        <title>Whole genome comparisons of ergot fungi reveals the divergence and evolution of species within the genus Claviceps are the result of varying mechanisms driving genome evolution and host range expansion.</title>
        <authorList>
            <person name="Wyka S.A."/>
            <person name="Mondo S.J."/>
            <person name="Liu M."/>
            <person name="Dettman J."/>
            <person name="Nalam V."/>
            <person name="Broders K.D."/>
        </authorList>
    </citation>
    <scope>NUCLEOTIDE SEQUENCE [LARGE SCALE GENOMIC DNA]</scope>
    <source>
        <strain evidence="1 2">CCC 1485</strain>
    </source>
</reference>
<comment type="caution">
    <text evidence="1">The sequence shown here is derived from an EMBL/GenBank/DDBJ whole genome shotgun (WGS) entry which is preliminary data.</text>
</comment>
<name>A0A9P7MHQ9_9HYPO</name>
<gene>
    <name evidence="1" type="ORF">E4U60_004086</name>
</gene>
<evidence type="ECO:0000313" key="1">
    <source>
        <dbReference type="EMBL" id="KAG5946429.1"/>
    </source>
</evidence>
<organism evidence="1 2">
    <name type="scientific">Claviceps pazoutovae</name>
    <dbReference type="NCBI Taxonomy" id="1649127"/>
    <lineage>
        <taxon>Eukaryota</taxon>
        <taxon>Fungi</taxon>
        <taxon>Dikarya</taxon>
        <taxon>Ascomycota</taxon>
        <taxon>Pezizomycotina</taxon>
        <taxon>Sordariomycetes</taxon>
        <taxon>Hypocreomycetidae</taxon>
        <taxon>Hypocreales</taxon>
        <taxon>Clavicipitaceae</taxon>
        <taxon>Claviceps</taxon>
    </lineage>
</organism>
<dbReference type="Proteomes" id="UP000706124">
    <property type="component" value="Unassembled WGS sequence"/>
</dbReference>
<keyword evidence="2" id="KW-1185">Reference proteome</keyword>
<evidence type="ECO:0000313" key="2">
    <source>
        <dbReference type="Proteomes" id="UP000706124"/>
    </source>
</evidence>
<sequence>MTISNFLGPWNQRAGDFAAVDDASTLAEAGAATQGSKRLLKARYLQKECATNAMGIKPQVIKSKICKNCTTDLKDTVETNEKRCGNWQSRIKPFKTQAV</sequence>
<dbReference type="EMBL" id="SRPO01000033">
    <property type="protein sequence ID" value="KAG5946429.1"/>
    <property type="molecule type" value="Genomic_DNA"/>
</dbReference>
<proteinExistence type="predicted"/>
<protein>
    <submittedName>
        <fullName evidence="1">Uncharacterized protein</fullName>
    </submittedName>
</protein>
<dbReference type="AlphaFoldDB" id="A0A9P7MHQ9"/>